<evidence type="ECO:0000313" key="3">
    <source>
        <dbReference type="EMBL" id="SPC75414.1"/>
    </source>
</evidence>
<feature type="compositionally biased region" description="Polar residues" evidence="1">
    <location>
        <begin position="232"/>
        <end position="274"/>
    </location>
</feature>
<dbReference type="InterPro" id="IPR043502">
    <property type="entry name" value="DNA/RNA_pol_sf"/>
</dbReference>
<evidence type="ECO:0000259" key="2">
    <source>
        <dbReference type="Pfam" id="PF07727"/>
    </source>
</evidence>
<evidence type="ECO:0000256" key="1">
    <source>
        <dbReference type="SAM" id="MobiDB-lite"/>
    </source>
</evidence>
<dbReference type="PANTHER" id="PTHR47481">
    <property type="match status" value="1"/>
</dbReference>
<dbReference type="AlphaFoldDB" id="A0A2N9ELJ4"/>
<name>A0A2N9ELJ4_FAGSY</name>
<sequence>MATAADPATIRNTNDAHQTLISINVAAQAPLKLNSTNYLSWKLQFQTLFIGYDLLGYIDGSKPCPPATLTQDNATRPNPEYILWIRQDQLILNAVIGSILPTIIPFIAQATTSRQAWTILANTYAKPSRGRIKQIKNQLKNTTKGSLSVTEFMQTIKTRADDLALLGASLDEEEITDKILDGLGDEYKELVRAVQARDTSITFEELHEKLLNFEVSLQSTPLEPHHFPATANPTYRTNNKSWRPSQPQGTTTTNWRPSYNSTNRSPAGTTTGSRNPPRPYLGHCQICRIQVTKALLDPKWRKAMSDECDALVKNGTWELVPPNSTQNIVGCKWIFRIKRNSDGSIDRFKAHLVAKGFHQRPGVDYLDTFSPVVKPTTVRVVLSLAVSQGWSLRQLDVNNAFLQGHLSETVHMQQPPGFVDQDHPSYVCKLRKAIYGLKQAPRAWYHELRTFLLSSGFKNSHADTSLFVLTTAAQKMYILVYVDDLIITGDNTKMIDSFVDGLAHRFSIKDLGQLSYFLGVEVVPNQQGILLSQRRYILDILARTHMTDAKPVLTPIPTSPPLLKSGTALPDPTEYRTIVGSLQYLLIIRPDLAFAVNKLSQYMHTPTTDHWSFVKRLLRYLCGTINEVSWSSKKQKTIARSSTEAEYRSVANAAAELNWLCYLLTDLGVQLPHCPVLYCDNVGATQLCSNPVFHSRMKHVAIDYHFIRDQVQNGILRVVHVSSADQLADALTKPLHRIRFQDLKSKIGLLSRAPS</sequence>
<organism evidence="3">
    <name type="scientific">Fagus sylvatica</name>
    <name type="common">Beechnut</name>
    <dbReference type="NCBI Taxonomy" id="28930"/>
    <lineage>
        <taxon>Eukaryota</taxon>
        <taxon>Viridiplantae</taxon>
        <taxon>Streptophyta</taxon>
        <taxon>Embryophyta</taxon>
        <taxon>Tracheophyta</taxon>
        <taxon>Spermatophyta</taxon>
        <taxon>Magnoliopsida</taxon>
        <taxon>eudicotyledons</taxon>
        <taxon>Gunneridae</taxon>
        <taxon>Pentapetalae</taxon>
        <taxon>rosids</taxon>
        <taxon>fabids</taxon>
        <taxon>Fagales</taxon>
        <taxon>Fagaceae</taxon>
        <taxon>Fagus</taxon>
    </lineage>
</organism>
<gene>
    <name evidence="3" type="ORF">FSB_LOCUS3296</name>
</gene>
<dbReference type="EMBL" id="OIVN01000158">
    <property type="protein sequence ID" value="SPC75414.1"/>
    <property type="molecule type" value="Genomic_DNA"/>
</dbReference>
<dbReference type="SUPFAM" id="SSF56672">
    <property type="entry name" value="DNA/RNA polymerases"/>
    <property type="match status" value="1"/>
</dbReference>
<dbReference type="CDD" id="cd09272">
    <property type="entry name" value="RNase_HI_RT_Ty1"/>
    <property type="match status" value="1"/>
</dbReference>
<protein>
    <recommendedName>
        <fullName evidence="2">Reverse transcriptase Ty1/copia-type domain-containing protein</fullName>
    </recommendedName>
</protein>
<accession>A0A2N9ELJ4</accession>
<feature type="domain" description="Reverse transcriptase Ty1/copia-type" evidence="2">
    <location>
        <begin position="314"/>
        <end position="556"/>
    </location>
</feature>
<reference evidence="3" key="1">
    <citation type="submission" date="2018-02" db="EMBL/GenBank/DDBJ databases">
        <authorList>
            <person name="Cohen D.B."/>
            <person name="Kent A.D."/>
        </authorList>
    </citation>
    <scope>NUCLEOTIDE SEQUENCE</scope>
</reference>
<proteinExistence type="predicted"/>
<dbReference type="PANTHER" id="PTHR47481:SF22">
    <property type="entry name" value="RETROTRANSPOSON GAG DOMAIN-CONTAINING PROTEIN"/>
    <property type="match status" value="1"/>
</dbReference>
<dbReference type="Pfam" id="PF14223">
    <property type="entry name" value="Retrotran_gag_2"/>
    <property type="match status" value="1"/>
</dbReference>
<dbReference type="InterPro" id="IPR013103">
    <property type="entry name" value="RVT_2"/>
</dbReference>
<feature type="region of interest" description="Disordered" evidence="1">
    <location>
        <begin position="232"/>
        <end position="277"/>
    </location>
</feature>
<dbReference type="Pfam" id="PF07727">
    <property type="entry name" value="RVT_2"/>
    <property type="match status" value="1"/>
</dbReference>